<gene>
    <name evidence="2" type="ORF">Amac_087960</name>
</gene>
<protein>
    <recommendedName>
        <fullName evidence="4">Integral membrane protein</fullName>
    </recommendedName>
</protein>
<feature type="transmembrane region" description="Helical" evidence="1">
    <location>
        <begin position="157"/>
        <end position="177"/>
    </location>
</feature>
<keyword evidence="1" id="KW-1133">Transmembrane helix</keyword>
<evidence type="ECO:0000313" key="2">
    <source>
        <dbReference type="EMBL" id="GES15199.1"/>
    </source>
</evidence>
<feature type="transmembrane region" description="Helical" evidence="1">
    <location>
        <begin position="211"/>
        <end position="234"/>
    </location>
</feature>
<organism evidence="2 3">
    <name type="scientific">Acrocarpospora macrocephala</name>
    <dbReference type="NCBI Taxonomy" id="150177"/>
    <lineage>
        <taxon>Bacteria</taxon>
        <taxon>Bacillati</taxon>
        <taxon>Actinomycetota</taxon>
        <taxon>Actinomycetes</taxon>
        <taxon>Streptosporangiales</taxon>
        <taxon>Streptosporangiaceae</taxon>
        <taxon>Acrocarpospora</taxon>
    </lineage>
</organism>
<proteinExistence type="predicted"/>
<dbReference type="PANTHER" id="PTHR40761:SF1">
    <property type="entry name" value="CONSERVED INTEGRAL MEMBRANE ALANINE VALINE AND LEUCINE RICH PROTEIN-RELATED"/>
    <property type="match status" value="1"/>
</dbReference>
<evidence type="ECO:0000313" key="3">
    <source>
        <dbReference type="Proteomes" id="UP000331127"/>
    </source>
</evidence>
<feature type="transmembrane region" description="Helical" evidence="1">
    <location>
        <begin position="98"/>
        <end position="118"/>
    </location>
</feature>
<feature type="transmembrane region" description="Helical" evidence="1">
    <location>
        <begin position="69"/>
        <end position="86"/>
    </location>
</feature>
<dbReference type="PANTHER" id="PTHR40761">
    <property type="entry name" value="CONSERVED INTEGRAL MEMBRANE ALANINE VALINE AND LEUCINE RICH PROTEIN-RELATED"/>
    <property type="match status" value="1"/>
</dbReference>
<feature type="transmembrane region" description="Helical" evidence="1">
    <location>
        <begin position="183"/>
        <end position="202"/>
    </location>
</feature>
<evidence type="ECO:0008006" key="4">
    <source>
        <dbReference type="Google" id="ProtNLM"/>
    </source>
</evidence>
<feature type="transmembrane region" description="Helical" evidence="1">
    <location>
        <begin position="240"/>
        <end position="260"/>
    </location>
</feature>
<dbReference type="Proteomes" id="UP000331127">
    <property type="component" value="Unassembled WGS sequence"/>
</dbReference>
<feature type="transmembrane region" description="Helical" evidence="1">
    <location>
        <begin position="6"/>
        <end position="23"/>
    </location>
</feature>
<evidence type="ECO:0000256" key="1">
    <source>
        <dbReference type="SAM" id="Phobius"/>
    </source>
</evidence>
<keyword evidence="3" id="KW-1185">Reference proteome</keyword>
<feature type="transmembrane region" description="Helical" evidence="1">
    <location>
        <begin position="44"/>
        <end position="63"/>
    </location>
</feature>
<comment type="caution">
    <text evidence="2">The sequence shown here is derived from an EMBL/GenBank/DDBJ whole genome shotgun (WGS) entry which is preliminary data.</text>
</comment>
<feature type="transmembrane region" description="Helical" evidence="1">
    <location>
        <begin position="130"/>
        <end position="150"/>
    </location>
</feature>
<keyword evidence="1" id="KW-0812">Transmembrane</keyword>
<dbReference type="AlphaFoldDB" id="A0A5M3X4Z5"/>
<accession>A0A5M3X4Z5</accession>
<dbReference type="NCBIfam" id="NF038012">
    <property type="entry name" value="DMT_1"/>
    <property type="match status" value="1"/>
</dbReference>
<name>A0A5M3X4Z5_9ACTN</name>
<keyword evidence="1" id="KW-0472">Membrane</keyword>
<dbReference type="EMBL" id="BLAE01000071">
    <property type="protein sequence ID" value="GES15199.1"/>
    <property type="molecule type" value="Genomic_DNA"/>
</dbReference>
<dbReference type="OrthoDB" id="4571836at2"/>
<sequence>MTVLAAAVALIGSLFFALGAALQQFEAASRGEFSLRVLLRRPRWLLGGASITVGAGLHIFALSLGPLTVVQPMGVASLLFALPIAAGLHGRRPARAELAAACAVSIGLIALVLMVPAATEPPHLTGADGLAMLTGAALAALLCWGVAPRVSPAPRTALLAIAAGVMYGATATLMRVLVEGTSWDVWLIAAIPLPALAALMLLQRAYAIGHFAVAFAALQVTDPLTAVTFGALLLGEPLPANGLAATAAALVAAAGTVALARTTPLTR</sequence>
<dbReference type="RefSeq" id="WP_155360340.1">
    <property type="nucleotide sequence ID" value="NZ_BAAAHL010000073.1"/>
</dbReference>
<reference evidence="2 3" key="1">
    <citation type="submission" date="2019-10" db="EMBL/GenBank/DDBJ databases">
        <title>Whole genome shotgun sequence of Acrocarpospora macrocephala NBRC 16266.</title>
        <authorList>
            <person name="Ichikawa N."/>
            <person name="Kimura A."/>
            <person name="Kitahashi Y."/>
            <person name="Komaki H."/>
            <person name="Oguchi A."/>
        </authorList>
    </citation>
    <scope>NUCLEOTIDE SEQUENCE [LARGE SCALE GENOMIC DNA]</scope>
    <source>
        <strain evidence="2 3">NBRC 16266</strain>
    </source>
</reference>